<dbReference type="PANTHER" id="PTHR30273">
    <property type="entry name" value="PERIPLASMIC SIGNAL SENSOR AND SIGMA FACTOR ACTIVATOR FECR-RELATED"/>
    <property type="match status" value="1"/>
</dbReference>
<dbReference type="InterPro" id="IPR012373">
    <property type="entry name" value="Ferrdict_sens_TM"/>
</dbReference>
<dbReference type="PANTHER" id="PTHR30273:SF2">
    <property type="entry name" value="PROTEIN FECR"/>
    <property type="match status" value="1"/>
</dbReference>
<gene>
    <name evidence="3" type="ORF">J0A67_08520</name>
</gene>
<evidence type="ECO:0000259" key="1">
    <source>
        <dbReference type="Pfam" id="PF04773"/>
    </source>
</evidence>
<accession>A0ABS3BRK7</accession>
<dbReference type="RefSeq" id="WP_206568887.1">
    <property type="nucleotide sequence ID" value="NZ_JAFKCW010000002.1"/>
</dbReference>
<evidence type="ECO:0000259" key="2">
    <source>
        <dbReference type="Pfam" id="PF16344"/>
    </source>
</evidence>
<dbReference type="EMBL" id="JAFKCW010000002">
    <property type="protein sequence ID" value="MBN7800901.1"/>
    <property type="molecule type" value="Genomic_DNA"/>
</dbReference>
<dbReference type="InterPro" id="IPR006860">
    <property type="entry name" value="FecR"/>
</dbReference>
<proteinExistence type="predicted"/>
<comment type="caution">
    <text evidence="3">The sequence shown here is derived from an EMBL/GenBank/DDBJ whole genome shotgun (WGS) entry which is preliminary data.</text>
</comment>
<keyword evidence="4" id="KW-1185">Reference proteome</keyword>
<dbReference type="Gene3D" id="2.60.120.1440">
    <property type="match status" value="1"/>
</dbReference>
<feature type="domain" description="Protein FecR C-terminal" evidence="2">
    <location>
        <begin position="249"/>
        <end position="315"/>
    </location>
</feature>
<dbReference type="Gene3D" id="3.55.50.30">
    <property type="match status" value="1"/>
</dbReference>
<evidence type="ECO:0000313" key="4">
    <source>
        <dbReference type="Proteomes" id="UP000664698"/>
    </source>
</evidence>
<reference evidence="3 4" key="1">
    <citation type="submission" date="2021-03" db="EMBL/GenBank/DDBJ databases">
        <title>novel species isolated from a fishpond in China.</title>
        <authorList>
            <person name="Lu H."/>
            <person name="Cai Z."/>
        </authorList>
    </citation>
    <scope>NUCLEOTIDE SEQUENCE [LARGE SCALE GENOMIC DNA]</scope>
    <source>
        <strain evidence="3 4">JCM 31546</strain>
    </source>
</reference>
<dbReference type="PIRSF" id="PIRSF018266">
    <property type="entry name" value="FecR"/>
    <property type="match status" value="1"/>
</dbReference>
<dbReference type="Pfam" id="PF16344">
    <property type="entry name" value="FecR_C"/>
    <property type="match status" value="1"/>
</dbReference>
<organism evidence="3 4">
    <name type="scientific">Algoriphagus aestuariicola</name>
    <dbReference type="NCBI Taxonomy" id="1852016"/>
    <lineage>
        <taxon>Bacteria</taxon>
        <taxon>Pseudomonadati</taxon>
        <taxon>Bacteroidota</taxon>
        <taxon>Cytophagia</taxon>
        <taxon>Cytophagales</taxon>
        <taxon>Cyclobacteriaceae</taxon>
        <taxon>Algoriphagus</taxon>
    </lineage>
</organism>
<dbReference type="Proteomes" id="UP000664698">
    <property type="component" value="Unassembled WGS sequence"/>
</dbReference>
<sequence length="322" mass="36664">MKLHPSLSQTISKLLRGKATPSEIQQINEWYHQDEGEQLEIIDHQGRTRSQIERDLFKKIRSRTQPNRPGDKRGSWAWKIAASVILGMGLGLVTLQQLDVKEPKPSPEISFVTFENGTGMIKKIRLPDGSSVRLFHNTKIQVAENFSERRLLKLRGEAFFEVKRDSLRPFRVESGKLTTEVLGTSFLIKALSDESEVVAVKTGLVKVSDPHEATFLLHPNKRLDYVGQKGSVSETPAGDPLFAWTEDILAFQKTRMYEMVEILEDWYGVTITHNLTEQNTCEISGVYENQSLENLLQLIQYSIPLTYQLDAKNVILHFKNCP</sequence>
<dbReference type="InterPro" id="IPR032508">
    <property type="entry name" value="FecR_C"/>
</dbReference>
<dbReference type="Pfam" id="PF04773">
    <property type="entry name" value="FecR"/>
    <property type="match status" value="1"/>
</dbReference>
<name>A0ABS3BRK7_9BACT</name>
<protein>
    <submittedName>
        <fullName evidence="3">FecR domain-containing protein</fullName>
    </submittedName>
</protein>
<evidence type="ECO:0000313" key="3">
    <source>
        <dbReference type="EMBL" id="MBN7800901.1"/>
    </source>
</evidence>
<feature type="domain" description="FecR protein" evidence="1">
    <location>
        <begin position="117"/>
        <end position="205"/>
    </location>
</feature>